<accession>A0AA37N6P3</accession>
<dbReference type="EMBL" id="BQNL01000001">
    <property type="protein sequence ID" value="GKH12428.1"/>
    <property type="molecule type" value="Genomic_DNA"/>
</dbReference>
<dbReference type="Proteomes" id="UP001055048">
    <property type="component" value="Unassembled WGS sequence"/>
</dbReference>
<evidence type="ECO:0000313" key="2">
    <source>
        <dbReference type="Proteomes" id="UP001055048"/>
    </source>
</evidence>
<reference evidence="1" key="1">
    <citation type="submission" date="2022-01" db="EMBL/GenBank/DDBJ databases">
        <title>Novel bile acid biosynthetic pathways are enriched in the microbiome of centenarians.</title>
        <authorList>
            <person name="Sato Y."/>
            <person name="Atarashi K."/>
            <person name="Plichta R.D."/>
            <person name="Arai Y."/>
            <person name="Sasajima S."/>
            <person name="Kearney M.S."/>
            <person name="Suda W."/>
            <person name="Takeshita K."/>
            <person name="Sasaki T."/>
            <person name="Okamoto S."/>
            <person name="Skelly N.A."/>
            <person name="Okamura Y."/>
            <person name="Vlamakis H."/>
            <person name="Li Y."/>
            <person name="Tanoue T."/>
            <person name="Takei H."/>
            <person name="Nittono H."/>
            <person name="Narushima S."/>
            <person name="Irie J."/>
            <person name="Itoh H."/>
            <person name="Moriya K."/>
            <person name="Sugiura Y."/>
            <person name="Suematsu M."/>
            <person name="Moritoki N."/>
            <person name="Shibata S."/>
            <person name="Littman R.D."/>
            <person name="Fischbach A.M."/>
            <person name="Uwamino Y."/>
            <person name="Inoue T."/>
            <person name="Honda A."/>
            <person name="Hattori M."/>
            <person name="Murai T."/>
            <person name="Xavier J.R."/>
            <person name="Hirose N."/>
            <person name="Honda K."/>
        </authorList>
    </citation>
    <scope>NUCLEOTIDE SEQUENCE</scope>
    <source>
        <strain evidence="1">CE91-St12</strain>
    </source>
</reference>
<proteinExistence type="predicted"/>
<dbReference type="AlphaFoldDB" id="A0AA37N6P3"/>
<evidence type="ECO:0000313" key="1">
    <source>
        <dbReference type="EMBL" id="GKH12428.1"/>
    </source>
</evidence>
<name>A0AA37N6P3_BACUN</name>
<comment type="caution">
    <text evidence="1">The sequence shown here is derived from an EMBL/GenBank/DDBJ whole genome shotgun (WGS) entry which is preliminary data.</text>
</comment>
<organism evidence="1 2">
    <name type="scientific">Bacteroides uniformis</name>
    <dbReference type="NCBI Taxonomy" id="820"/>
    <lineage>
        <taxon>Bacteria</taxon>
        <taxon>Pseudomonadati</taxon>
        <taxon>Bacteroidota</taxon>
        <taxon>Bacteroidia</taxon>
        <taxon>Bacteroidales</taxon>
        <taxon>Bacteroidaceae</taxon>
        <taxon>Bacteroides</taxon>
    </lineage>
</organism>
<sequence>MLENLFVRKRKKDAFLFSCITYSNIKIKQKLVIKFMLIVLLIEKKVLYCLGLIEE</sequence>
<protein>
    <submittedName>
        <fullName evidence="1">Uncharacterized protein</fullName>
    </submittedName>
</protein>
<gene>
    <name evidence="1" type="ORF">CE91St12_06380</name>
</gene>